<keyword evidence="5" id="KW-0460">Magnesium</keyword>
<evidence type="ECO:0000256" key="2">
    <source>
        <dbReference type="ARBA" id="ARBA00022679"/>
    </source>
</evidence>
<proteinExistence type="inferred from homology"/>
<dbReference type="InterPro" id="IPR035902">
    <property type="entry name" value="Nuc_phospho_transferase"/>
</dbReference>
<organism evidence="8 9">
    <name type="scientific">Neobacillus paridis</name>
    <dbReference type="NCBI Taxonomy" id="2803862"/>
    <lineage>
        <taxon>Bacteria</taxon>
        <taxon>Bacillati</taxon>
        <taxon>Bacillota</taxon>
        <taxon>Bacilli</taxon>
        <taxon>Bacillales</taxon>
        <taxon>Bacillaceae</taxon>
        <taxon>Neobacillus</taxon>
    </lineage>
</organism>
<evidence type="ECO:0000256" key="3">
    <source>
        <dbReference type="ARBA" id="ARBA00022822"/>
    </source>
</evidence>
<comment type="caution">
    <text evidence="8">The sequence shown here is derived from an EMBL/GenBank/DDBJ whole genome shotgun (WGS) entry which is preliminary data.</text>
</comment>
<feature type="domain" description="Glycosyl transferase family 3" evidence="6">
    <location>
        <begin position="74"/>
        <end position="323"/>
    </location>
</feature>
<keyword evidence="9" id="KW-1185">Reference proteome</keyword>
<dbReference type="HAMAP" id="MF_00211">
    <property type="entry name" value="TrpD"/>
    <property type="match status" value="1"/>
</dbReference>
<dbReference type="SUPFAM" id="SSF47648">
    <property type="entry name" value="Nucleoside phosphorylase/phosphoribosyltransferase N-terminal domain"/>
    <property type="match status" value="1"/>
</dbReference>
<comment type="pathway">
    <text evidence="5">Amino-acid biosynthesis; L-tryptophan biosynthesis; L-tryptophan from chorismate: step 2/5.</text>
</comment>
<dbReference type="Gene3D" id="1.20.970.10">
    <property type="entry name" value="Transferase, Pyrimidine Nucleoside Phosphorylase, Chain C"/>
    <property type="match status" value="1"/>
</dbReference>
<evidence type="ECO:0000259" key="6">
    <source>
        <dbReference type="Pfam" id="PF00591"/>
    </source>
</evidence>
<keyword evidence="5" id="KW-0028">Amino-acid biosynthesis</keyword>
<keyword evidence="4 5" id="KW-0057">Aromatic amino acid biosynthesis</keyword>
<feature type="binding site" evidence="5">
    <location>
        <begin position="82"/>
        <end position="83"/>
    </location>
    <ligand>
        <name>5-phospho-alpha-D-ribose 1-diphosphate</name>
        <dbReference type="ChEBI" id="CHEBI:58017"/>
    </ligand>
</feature>
<feature type="domain" description="Glycosyl transferase family 3 N-terminal" evidence="7">
    <location>
        <begin position="2"/>
        <end position="60"/>
    </location>
</feature>
<evidence type="ECO:0000256" key="1">
    <source>
        <dbReference type="ARBA" id="ARBA00022676"/>
    </source>
</evidence>
<feature type="binding site" evidence="5">
    <location>
        <position position="225"/>
    </location>
    <ligand>
        <name>Mg(2+)</name>
        <dbReference type="ChEBI" id="CHEBI:18420"/>
        <label>1</label>
    </ligand>
</feature>
<keyword evidence="2 5" id="KW-0808">Transferase</keyword>
<name>A0ABS1TT41_9BACI</name>
<dbReference type="SUPFAM" id="SSF52418">
    <property type="entry name" value="Nucleoside phosphorylase/phosphoribosyltransferase catalytic domain"/>
    <property type="match status" value="1"/>
</dbReference>
<comment type="cofactor">
    <cofactor evidence="5">
        <name>Mg(2+)</name>
        <dbReference type="ChEBI" id="CHEBI:18420"/>
    </cofactor>
    <text evidence="5">Binds 2 magnesium ions per monomer.</text>
</comment>
<feature type="binding site" evidence="5">
    <location>
        <position position="79"/>
    </location>
    <ligand>
        <name>5-phospho-alpha-D-ribose 1-diphosphate</name>
        <dbReference type="ChEBI" id="CHEBI:58017"/>
    </ligand>
</feature>
<comment type="function">
    <text evidence="5">Catalyzes the transfer of the phosphoribosyl group of 5-phosphorylribose-1-pyrophosphate (PRPP) to anthranilate to yield N-(5'-phosphoribosyl)-anthranilate (PRA).</text>
</comment>
<feature type="binding site" evidence="5">
    <location>
        <position position="91"/>
    </location>
    <ligand>
        <name>Mg(2+)</name>
        <dbReference type="ChEBI" id="CHEBI:18420"/>
        <label>1</label>
    </ligand>
</feature>
<keyword evidence="1 5" id="KW-0328">Glycosyltransferase</keyword>
<evidence type="ECO:0000256" key="4">
    <source>
        <dbReference type="ARBA" id="ARBA00023141"/>
    </source>
</evidence>
<feature type="binding site" evidence="5">
    <location>
        <position position="79"/>
    </location>
    <ligand>
        <name>anthranilate</name>
        <dbReference type="ChEBI" id="CHEBI:16567"/>
        <label>1</label>
    </ligand>
</feature>
<feature type="binding site" evidence="5">
    <location>
        <position position="119"/>
    </location>
    <ligand>
        <name>5-phospho-alpha-D-ribose 1-diphosphate</name>
        <dbReference type="ChEBI" id="CHEBI:58017"/>
    </ligand>
</feature>
<sequence length="341" mass="36560">MKSYLLQLAERRSFSEKQMREAVDSILGEEVSESEIAAFLMGLKSKGETVDEIVGITKALKGNTLPFRKKFNGVLDNCGTGGDGSSSFNVSTTSAFVLAGAGIPVAKHGNRSVSSKTGSADVLEELGVNLNLSPEAIEEMIEEIGIAFLFAPHVHPRLKKVTVVRRALKIPTIFNFIGPLTNPIDLDFQLLGVYRRDLVTMFAEVLKQLGRKRAVVLNGAGFMDEASLQGENHLTILDNGVMTSQIITPEGVNLPQYANSAIKGGDAKENAQILINVLKGEKGAYRDTVLLNAGIGIFTAGKADTIEAGIRKAAEIIDSGAAYEKLATLVEKSKGLQREAI</sequence>
<feature type="binding site" evidence="5">
    <location>
        <position position="224"/>
    </location>
    <ligand>
        <name>Mg(2+)</name>
        <dbReference type="ChEBI" id="CHEBI:18420"/>
        <label>2</label>
    </ligand>
</feature>
<protein>
    <recommendedName>
        <fullName evidence="5">Anthranilate phosphoribosyltransferase</fullName>
        <ecNumber evidence="5">2.4.2.18</ecNumber>
    </recommendedName>
</protein>
<feature type="binding site" evidence="5">
    <location>
        <position position="225"/>
    </location>
    <ligand>
        <name>Mg(2+)</name>
        <dbReference type="ChEBI" id="CHEBI:18420"/>
        <label>2</label>
    </ligand>
</feature>
<evidence type="ECO:0000313" key="9">
    <source>
        <dbReference type="Proteomes" id="UP000623967"/>
    </source>
</evidence>
<feature type="binding site" evidence="5">
    <location>
        <position position="87"/>
    </location>
    <ligand>
        <name>5-phospho-alpha-D-ribose 1-diphosphate</name>
        <dbReference type="ChEBI" id="CHEBI:58017"/>
    </ligand>
</feature>
<dbReference type="EC" id="2.4.2.18" evidence="5"/>
<evidence type="ECO:0000313" key="8">
    <source>
        <dbReference type="EMBL" id="MBL4953894.1"/>
    </source>
</evidence>
<dbReference type="NCBIfam" id="TIGR01245">
    <property type="entry name" value="trpD"/>
    <property type="match status" value="1"/>
</dbReference>
<accession>A0ABS1TT41</accession>
<dbReference type="PANTHER" id="PTHR43285:SF2">
    <property type="entry name" value="ANTHRANILATE PHOSPHORIBOSYLTRANSFERASE"/>
    <property type="match status" value="1"/>
</dbReference>
<reference evidence="8 9" key="1">
    <citation type="submission" date="2021-01" db="EMBL/GenBank/DDBJ databases">
        <title>Genome public.</title>
        <authorList>
            <person name="Liu C."/>
            <person name="Sun Q."/>
        </authorList>
    </citation>
    <scope>NUCLEOTIDE SEQUENCE [LARGE SCALE GENOMIC DNA]</scope>
    <source>
        <strain evidence="8 9">YIM B02564</strain>
    </source>
</reference>
<dbReference type="InterPro" id="IPR000312">
    <property type="entry name" value="Glycosyl_Trfase_fam3"/>
</dbReference>
<dbReference type="GO" id="GO:0004048">
    <property type="term" value="F:anthranilate phosphoribosyltransferase activity"/>
    <property type="evidence" value="ECO:0007669"/>
    <property type="project" value="UniProtKB-EC"/>
</dbReference>
<feature type="binding site" evidence="5">
    <location>
        <position position="110"/>
    </location>
    <ligand>
        <name>anthranilate</name>
        <dbReference type="ChEBI" id="CHEBI:16567"/>
        <label>1</label>
    </ligand>
</feature>
<comment type="catalytic activity">
    <reaction evidence="5">
        <text>N-(5-phospho-beta-D-ribosyl)anthranilate + diphosphate = 5-phospho-alpha-D-ribose 1-diphosphate + anthranilate</text>
        <dbReference type="Rhea" id="RHEA:11768"/>
        <dbReference type="ChEBI" id="CHEBI:16567"/>
        <dbReference type="ChEBI" id="CHEBI:18277"/>
        <dbReference type="ChEBI" id="CHEBI:33019"/>
        <dbReference type="ChEBI" id="CHEBI:58017"/>
        <dbReference type="EC" id="2.4.2.18"/>
    </reaction>
</comment>
<dbReference type="RefSeq" id="WP_202655155.1">
    <property type="nucleotide sequence ID" value="NZ_JAESWB010000247.1"/>
</dbReference>
<keyword evidence="3 5" id="KW-0822">Tryptophan biosynthesis</keyword>
<feature type="binding site" evidence="5">
    <location>
        <position position="165"/>
    </location>
    <ligand>
        <name>anthranilate</name>
        <dbReference type="ChEBI" id="CHEBI:16567"/>
        <label>2</label>
    </ligand>
</feature>
<dbReference type="Gene3D" id="3.40.1030.10">
    <property type="entry name" value="Nucleoside phosphorylase/phosphoribosyltransferase catalytic domain"/>
    <property type="match status" value="1"/>
</dbReference>
<keyword evidence="5" id="KW-0479">Metal-binding</keyword>
<dbReference type="EMBL" id="JAESWB010000247">
    <property type="protein sequence ID" value="MBL4953894.1"/>
    <property type="molecule type" value="Genomic_DNA"/>
</dbReference>
<evidence type="ECO:0000256" key="5">
    <source>
        <dbReference type="HAMAP-Rule" id="MF_00211"/>
    </source>
</evidence>
<dbReference type="InterPro" id="IPR005940">
    <property type="entry name" value="Anthranilate_Pribosyl_Tfrase"/>
</dbReference>
<dbReference type="PANTHER" id="PTHR43285">
    <property type="entry name" value="ANTHRANILATE PHOSPHORIBOSYLTRANSFERASE"/>
    <property type="match status" value="1"/>
</dbReference>
<evidence type="ECO:0000259" key="7">
    <source>
        <dbReference type="Pfam" id="PF02885"/>
    </source>
</evidence>
<dbReference type="InterPro" id="IPR036320">
    <property type="entry name" value="Glycosyl_Trfase_fam3_N_dom_sf"/>
</dbReference>
<comment type="similarity">
    <text evidence="5">Belongs to the anthranilate phosphoribosyltransferase family.</text>
</comment>
<dbReference type="Pfam" id="PF02885">
    <property type="entry name" value="Glycos_trans_3N"/>
    <property type="match status" value="1"/>
</dbReference>
<dbReference type="Proteomes" id="UP000623967">
    <property type="component" value="Unassembled WGS sequence"/>
</dbReference>
<feature type="binding site" evidence="5">
    <location>
        <begin position="89"/>
        <end position="92"/>
    </location>
    <ligand>
        <name>5-phospho-alpha-D-ribose 1-diphosphate</name>
        <dbReference type="ChEBI" id="CHEBI:58017"/>
    </ligand>
</feature>
<gene>
    <name evidence="5 8" type="primary">trpD</name>
    <name evidence="8" type="ORF">JK635_17055</name>
</gene>
<dbReference type="Pfam" id="PF00591">
    <property type="entry name" value="Glycos_transf_3"/>
    <property type="match status" value="1"/>
</dbReference>
<comment type="caution">
    <text evidence="5">Lacks conserved residue(s) required for the propagation of feature annotation.</text>
</comment>
<feature type="binding site" evidence="5">
    <location>
        <begin position="107"/>
        <end position="115"/>
    </location>
    <ligand>
        <name>5-phospho-alpha-D-ribose 1-diphosphate</name>
        <dbReference type="ChEBI" id="CHEBI:58017"/>
    </ligand>
</feature>
<dbReference type="InterPro" id="IPR017459">
    <property type="entry name" value="Glycosyl_Trfase_fam3_N_dom"/>
</dbReference>
<comment type="subunit">
    <text evidence="5">Homodimer.</text>
</comment>